<reference evidence="2" key="1">
    <citation type="journal article" date="2020" name="Stud. Mycol.">
        <title>101 Dothideomycetes genomes: a test case for predicting lifestyles and emergence of pathogens.</title>
        <authorList>
            <person name="Haridas S."/>
            <person name="Albert R."/>
            <person name="Binder M."/>
            <person name="Bloem J."/>
            <person name="Labutti K."/>
            <person name="Salamov A."/>
            <person name="Andreopoulos B."/>
            <person name="Baker S."/>
            <person name="Barry K."/>
            <person name="Bills G."/>
            <person name="Bluhm B."/>
            <person name="Cannon C."/>
            <person name="Castanera R."/>
            <person name="Culley D."/>
            <person name="Daum C."/>
            <person name="Ezra D."/>
            <person name="Gonzalez J."/>
            <person name="Henrissat B."/>
            <person name="Kuo A."/>
            <person name="Liang C."/>
            <person name="Lipzen A."/>
            <person name="Lutzoni F."/>
            <person name="Magnuson J."/>
            <person name="Mondo S."/>
            <person name="Nolan M."/>
            <person name="Ohm R."/>
            <person name="Pangilinan J."/>
            <person name="Park H.-J."/>
            <person name="Ramirez L."/>
            <person name="Alfaro M."/>
            <person name="Sun H."/>
            <person name="Tritt A."/>
            <person name="Yoshinaga Y."/>
            <person name="Zwiers L.-H."/>
            <person name="Turgeon B."/>
            <person name="Goodwin S."/>
            <person name="Spatafora J."/>
            <person name="Crous P."/>
            <person name="Grigoriev I."/>
        </authorList>
    </citation>
    <scope>NUCLEOTIDE SEQUENCE</scope>
    <source>
        <strain evidence="2">ATCC 74209</strain>
    </source>
</reference>
<keyword evidence="3" id="KW-1185">Reference proteome</keyword>
<dbReference type="AlphaFoldDB" id="A0A9P4JNE8"/>
<organism evidence="2 3">
    <name type="scientific">Delitschia confertaspora ATCC 74209</name>
    <dbReference type="NCBI Taxonomy" id="1513339"/>
    <lineage>
        <taxon>Eukaryota</taxon>
        <taxon>Fungi</taxon>
        <taxon>Dikarya</taxon>
        <taxon>Ascomycota</taxon>
        <taxon>Pezizomycotina</taxon>
        <taxon>Dothideomycetes</taxon>
        <taxon>Pleosporomycetidae</taxon>
        <taxon>Pleosporales</taxon>
        <taxon>Delitschiaceae</taxon>
        <taxon>Delitschia</taxon>
    </lineage>
</organism>
<name>A0A9P4JNE8_9PLEO</name>
<comment type="caution">
    <text evidence="2">The sequence shown here is derived from an EMBL/GenBank/DDBJ whole genome shotgun (WGS) entry which is preliminary data.</text>
</comment>
<evidence type="ECO:0008006" key="4">
    <source>
        <dbReference type="Google" id="ProtNLM"/>
    </source>
</evidence>
<dbReference type="Proteomes" id="UP000799536">
    <property type="component" value="Unassembled WGS sequence"/>
</dbReference>
<feature type="compositionally biased region" description="Polar residues" evidence="1">
    <location>
        <begin position="39"/>
        <end position="56"/>
    </location>
</feature>
<feature type="region of interest" description="Disordered" evidence="1">
    <location>
        <begin position="1"/>
        <end position="83"/>
    </location>
</feature>
<feature type="compositionally biased region" description="Basic and acidic residues" evidence="1">
    <location>
        <begin position="383"/>
        <end position="397"/>
    </location>
</feature>
<accession>A0A9P4JNE8</accession>
<sequence>MFVPRVLLNRGFKQQQKKKRPPSDDAPSEVPPAKKAHTENVQPSASTEVHTPNASKGTAAATPAQHSEIGPAAQPHDAIKPRGSRFTVPEITDEYLEKIVCGLELIFSDYALQDELHYSWLESHHRTVDREDKYIHLSVLLDNPSIATLKPRPTQPLLARALATFPSPILQTPTTTPGSHVRRNPKTFLPSSALSASIDNTFWDQRTIYVEPHHRQLANIPAAISYHLKKHGGMRQKWLPIQAVQKIGNGPGMCAFVVLSGVVEHADIWRKWREGGKPENWIVLTKMEHRRREREYLDLLKQEKKERLKVKSIIERGQRGVPHREKKGKEKTAGYRRTGEIEEAAKAVEKNTKETTTAVQLLKMAGGEKTTTAELKENTAPAELEKKTTTVKPEKTANQEGGQMRKPKRKRQPKKKSKNAATATNREAFSDGDAKT</sequence>
<evidence type="ECO:0000313" key="2">
    <source>
        <dbReference type="EMBL" id="KAF2199663.1"/>
    </source>
</evidence>
<proteinExistence type="predicted"/>
<feature type="compositionally biased region" description="Basic residues" evidence="1">
    <location>
        <begin position="405"/>
        <end position="418"/>
    </location>
</feature>
<evidence type="ECO:0000313" key="3">
    <source>
        <dbReference type="Proteomes" id="UP000799536"/>
    </source>
</evidence>
<evidence type="ECO:0000256" key="1">
    <source>
        <dbReference type="SAM" id="MobiDB-lite"/>
    </source>
</evidence>
<protein>
    <recommendedName>
        <fullName evidence="4">XRRM domain-containing protein</fullName>
    </recommendedName>
</protein>
<dbReference type="OrthoDB" id="439993at2759"/>
<feature type="region of interest" description="Disordered" evidence="1">
    <location>
        <begin position="364"/>
        <end position="436"/>
    </location>
</feature>
<gene>
    <name evidence="2" type="ORF">GQ43DRAFT_419774</name>
</gene>
<dbReference type="EMBL" id="ML994063">
    <property type="protein sequence ID" value="KAF2199663.1"/>
    <property type="molecule type" value="Genomic_DNA"/>
</dbReference>